<gene>
    <name evidence="1" type="ORF">Indivirus_5_14</name>
</gene>
<name>A0A1V0SDX1_9VIRU</name>
<proteinExistence type="predicted"/>
<reference evidence="1" key="1">
    <citation type="journal article" date="2017" name="Science">
        <title>Giant viruses with an expanded complement of translation system components.</title>
        <authorList>
            <person name="Schulz F."/>
            <person name="Yutin N."/>
            <person name="Ivanova N.N."/>
            <person name="Ortega D.R."/>
            <person name="Lee T.K."/>
            <person name="Vierheilig J."/>
            <person name="Daims H."/>
            <person name="Horn M."/>
            <person name="Wagner M."/>
            <person name="Jensen G.J."/>
            <person name="Kyrpides N.C."/>
            <person name="Koonin E.V."/>
            <person name="Woyke T."/>
        </authorList>
    </citation>
    <scope>NUCLEOTIDE SEQUENCE</scope>
    <source>
        <strain evidence="1">ILV1</strain>
    </source>
</reference>
<dbReference type="EMBL" id="KY684089">
    <property type="protein sequence ID" value="ARF09891.1"/>
    <property type="molecule type" value="Genomic_DNA"/>
</dbReference>
<protein>
    <submittedName>
        <fullName evidence="1">Uncharacterized protein</fullName>
    </submittedName>
</protein>
<accession>A0A1V0SDX1</accession>
<evidence type="ECO:0000313" key="1">
    <source>
        <dbReference type="EMBL" id="ARF09891.1"/>
    </source>
</evidence>
<sequence>MEIPLPEEILDIDLWVNDLEIDLWPNESDSDEFYGDEFYGDEFYDDALIVLFMPTFGGGTGEFICMECGHFNHESYHCEYCYDKLATQEIPGTGKNFEINGCKYTNRFTGEMFFCEICKTNRHILLCCSDNGFITIPISEISCIYCNIISSPFRDADRICANCIAYGTFINGTFIGCGQDDEYYENDVSLKNKVLKNVRFHESMLHEKSIIAFLIIWHFRDQECPYVFSLPREIINIIISFIQELY</sequence>
<organism evidence="1">
    <name type="scientific">Indivirus ILV1</name>
    <dbReference type="NCBI Taxonomy" id="1977633"/>
    <lineage>
        <taxon>Viruses</taxon>
        <taxon>Varidnaviria</taxon>
        <taxon>Bamfordvirae</taxon>
        <taxon>Nucleocytoviricota</taxon>
        <taxon>Megaviricetes</taxon>
        <taxon>Imitervirales</taxon>
        <taxon>Mimiviridae</taxon>
        <taxon>Klosneuvirinae</taxon>
        <taxon>Indivirus</taxon>
    </lineage>
</organism>